<dbReference type="Proteomes" id="UP001497472">
    <property type="component" value="Unassembled WGS sequence"/>
</dbReference>
<evidence type="ECO:0000313" key="2">
    <source>
        <dbReference type="Proteomes" id="UP001497472"/>
    </source>
</evidence>
<name>A0AAV1JYG0_9NEOP</name>
<gene>
    <name evidence="1" type="ORF">LNINA_LOCUS12366</name>
</gene>
<proteinExistence type="predicted"/>
<protein>
    <recommendedName>
        <fullName evidence="3">Secreted protein</fullName>
    </recommendedName>
</protein>
<sequence>MFVCRRGFPLCLVISVGAPGRRRAERNTRGAHAAESTGSAVRFRENGRDGCVSRASLNYECARSIRPRRGPNLAKRFTRNDSPFGAQQ</sequence>
<evidence type="ECO:0000313" key="1">
    <source>
        <dbReference type="EMBL" id="CAK1553361.1"/>
    </source>
</evidence>
<dbReference type="AlphaFoldDB" id="A0AAV1JYG0"/>
<dbReference type="EMBL" id="CAVLEF010000218">
    <property type="protein sequence ID" value="CAK1553361.1"/>
    <property type="molecule type" value="Genomic_DNA"/>
</dbReference>
<evidence type="ECO:0008006" key="3">
    <source>
        <dbReference type="Google" id="ProtNLM"/>
    </source>
</evidence>
<comment type="caution">
    <text evidence="1">The sequence shown here is derived from an EMBL/GenBank/DDBJ whole genome shotgun (WGS) entry which is preliminary data.</text>
</comment>
<keyword evidence="2" id="KW-1185">Reference proteome</keyword>
<reference evidence="1 2" key="1">
    <citation type="submission" date="2023-11" db="EMBL/GenBank/DDBJ databases">
        <authorList>
            <person name="Okamura Y."/>
        </authorList>
    </citation>
    <scope>NUCLEOTIDE SEQUENCE [LARGE SCALE GENOMIC DNA]</scope>
</reference>
<organism evidence="1 2">
    <name type="scientific">Leptosia nina</name>
    <dbReference type="NCBI Taxonomy" id="320188"/>
    <lineage>
        <taxon>Eukaryota</taxon>
        <taxon>Metazoa</taxon>
        <taxon>Ecdysozoa</taxon>
        <taxon>Arthropoda</taxon>
        <taxon>Hexapoda</taxon>
        <taxon>Insecta</taxon>
        <taxon>Pterygota</taxon>
        <taxon>Neoptera</taxon>
        <taxon>Endopterygota</taxon>
        <taxon>Lepidoptera</taxon>
        <taxon>Glossata</taxon>
        <taxon>Ditrysia</taxon>
        <taxon>Papilionoidea</taxon>
        <taxon>Pieridae</taxon>
        <taxon>Pierinae</taxon>
        <taxon>Leptosia</taxon>
    </lineage>
</organism>
<accession>A0AAV1JYG0</accession>